<evidence type="ECO:0000313" key="10">
    <source>
        <dbReference type="Proteomes" id="UP000003571"/>
    </source>
</evidence>
<protein>
    <recommendedName>
        <fullName evidence="6 7">Methionine aminopeptidase</fullName>
        <shortName evidence="6">MAP</shortName>
        <shortName evidence="6">MetAP</shortName>
        <ecNumber evidence="6 7">3.4.11.18</ecNumber>
    </recommendedName>
    <alternativeName>
        <fullName evidence="6">Peptidase M</fullName>
    </alternativeName>
</protein>
<keyword evidence="2 6" id="KW-0031">Aminopeptidase</keyword>
<feature type="binding site" evidence="6">
    <location>
        <position position="105"/>
    </location>
    <ligand>
        <name>a divalent metal cation</name>
        <dbReference type="ChEBI" id="CHEBI:60240"/>
        <label>1</label>
    </ligand>
</feature>
<evidence type="ECO:0000256" key="6">
    <source>
        <dbReference type="HAMAP-Rule" id="MF_01974"/>
    </source>
</evidence>
<keyword evidence="4 6" id="KW-0479">Metal-binding</keyword>
<keyword evidence="10" id="KW-1185">Reference proteome</keyword>
<evidence type="ECO:0000256" key="3">
    <source>
        <dbReference type="ARBA" id="ARBA00022670"/>
    </source>
</evidence>
<dbReference type="AlphaFoldDB" id="H7ELK3"/>
<comment type="function">
    <text evidence="1 6">Removes the N-terminal methionine from nascent proteins. The N-terminal methionine is often cleaved when the second residue in the primary sequence is small and uncharged (Met-Ala-, Cys, Gly, Pro, Ser, Thr, or Val). Requires deformylation of the N(alpha)-formylated initiator methionine before it can be hydrolyzed.</text>
</comment>
<feature type="binding site" evidence="6">
    <location>
        <position position="105"/>
    </location>
    <ligand>
        <name>a divalent metal cation</name>
        <dbReference type="ChEBI" id="CHEBI:60240"/>
        <label>2</label>
        <note>catalytic</note>
    </ligand>
</feature>
<dbReference type="RefSeq" id="WP_002704851.1">
    <property type="nucleotide sequence ID" value="NZ_AGRW01000049.1"/>
</dbReference>
<dbReference type="EMBL" id="AGRW01000049">
    <property type="protein sequence ID" value="EIC01544.1"/>
    <property type="molecule type" value="Genomic_DNA"/>
</dbReference>
<dbReference type="CDD" id="cd01086">
    <property type="entry name" value="MetAP1"/>
    <property type="match status" value="1"/>
</dbReference>
<feature type="binding site" evidence="6">
    <location>
        <position position="94"/>
    </location>
    <ligand>
        <name>a divalent metal cation</name>
        <dbReference type="ChEBI" id="CHEBI:60240"/>
        <label>1</label>
    </ligand>
</feature>
<dbReference type="InterPro" id="IPR036005">
    <property type="entry name" value="Creatinase/aminopeptidase-like"/>
</dbReference>
<accession>H7ELK3</accession>
<dbReference type="PANTHER" id="PTHR43330">
    <property type="entry name" value="METHIONINE AMINOPEPTIDASE"/>
    <property type="match status" value="1"/>
</dbReference>
<evidence type="ECO:0000256" key="5">
    <source>
        <dbReference type="ARBA" id="ARBA00022801"/>
    </source>
</evidence>
<reference evidence="9 10" key="1">
    <citation type="submission" date="2011-09" db="EMBL/GenBank/DDBJ databases">
        <title>The draft genome of Treponema saccharophilum DSM 2985.</title>
        <authorList>
            <consortium name="US DOE Joint Genome Institute (JGI-PGF)"/>
            <person name="Lucas S."/>
            <person name="Copeland A."/>
            <person name="Lapidus A."/>
            <person name="Glavina del Rio T."/>
            <person name="Dalin E."/>
            <person name="Tice H."/>
            <person name="Bruce D."/>
            <person name="Goodwin L."/>
            <person name="Pitluck S."/>
            <person name="Peters L."/>
            <person name="Kyrpides N."/>
            <person name="Mavromatis K."/>
            <person name="Ivanova N."/>
            <person name="Markowitz V."/>
            <person name="Cheng J.-F."/>
            <person name="Hugenholtz P."/>
            <person name="Woyke T."/>
            <person name="Wu D."/>
            <person name="Gronow S."/>
            <person name="Wellnitz S."/>
            <person name="Brambilla E."/>
            <person name="Klenk H.-P."/>
            <person name="Eisen J.A."/>
        </authorList>
    </citation>
    <scope>NUCLEOTIDE SEQUENCE [LARGE SCALE GENOMIC DNA]</scope>
    <source>
        <strain evidence="9 10">DSM 2985</strain>
    </source>
</reference>
<gene>
    <name evidence="6" type="primary">map</name>
    <name evidence="9" type="ORF">TresaDRAFT_1153</name>
</gene>
<evidence type="ECO:0000256" key="1">
    <source>
        <dbReference type="ARBA" id="ARBA00002521"/>
    </source>
</evidence>
<dbReference type="InterPro" id="IPR001714">
    <property type="entry name" value="Pept_M24_MAP"/>
</dbReference>
<comment type="catalytic activity">
    <reaction evidence="6 7">
        <text>Release of N-terminal amino acids, preferentially methionine, from peptides and arylamides.</text>
        <dbReference type="EC" id="3.4.11.18"/>
    </reaction>
</comment>
<dbReference type="Gene3D" id="3.90.230.10">
    <property type="entry name" value="Creatinase/methionine aminopeptidase superfamily"/>
    <property type="match status" value="1"/>
</dbReference>
<evidence type="ECO:0000256" key="7">
    <source>
        <dbReference type="RuleBase" id="RU003653"/>
    </source>
</evidence>
<dbReference type="STRING" id="907348.TresaDRAFT_1153"/>
<feature type="binding site" evidence="6">
    <location>
        <position position="202"/>
    </location>
    <ligand>
        <name>a divalent metal cation</name>
        <dbReference type="ChEBI" id="CHEBI:60240"/>
        <label>2</label>
        <note>catalytic</note>
    </ligand>
</feature>
<dbReference type="PATRIC" id="fig|907348.3.peg.1794"/>
<feature type="domain" description="Peptidase M24" evidence="8">
    <location>
        <begin position="12"/>
        <end position="238"/>
    </location>
</feature>
<sequence>MIRLKNEKEIDGIRKSCHALADLFRFVVPKVKPGISTLEIDNLCRKFCKDIGGKPAWAREDFPGVACISVNNEVIHGIPSKKRIIQDGDIVSLDIGIDLNGYISDSTHTVMVGNVKPEIRRLVQATRESLAAGIQACVAGNRIRDISIAVNDVAYGKYGYGVVYDYCGHGVGLDVHEDPSIPNCPQSGANPRIQPGMVLAIEPMINLGTADVETAKDGWTVLTRDGKWSCHEEHTVAVFADHTEVLTACDGLPDWA</sequence>
<dbReference type="Proteomes" id="UP000003571">
    <property type="component" value="Unassembled WGS sequence"/>
</dbReference>
<dbReference type="NCBIfam" id="TIGR00500">
    <property type="entry name" value="met_pdase_I"/>
    <property type="match status" value="1"/>
</dbReference>
<dbReference type="HAMAP" id="MF_01974">
    <property type="entry name" value="MetAP_1"/>
    <property type="match status" value="1"/>
</dbReference>
<comment type="similarity">
    <text evidence="6">Belongs to the peptidase M24A family. Methionine aminopeptidase type 1 subfamily.</text>
</comment>
<dbReference type="OrthoDB" id="9802055at2"/>
<organism evidence="9 10">
    <name type="scientific">Treponema saccharophilum DSM 2985</name>
    <dbReference type="NCBI Taxonomy" id="907348"/>
    <lineage>
        <taxon>Bacteria</taxon>
        <taxon>Pseudomonadati</taxon>
        <taxon>Spirochaetota</taxon>
        <taxon>Spirochaetia</taxon>
        <taxon>Spirochaetales</taxon>
        <taxon>Treponemataceae</taxon>
        <taxon>Treponema</taxon>
    </lineage>
</organism>
<evidence type="ECO:0000259" key="8">
    <source>
        <dbReference type="Pfam" id="PF00557"/>
    </source>
</evidence>
<dbReference type="PRINTS" id="PR00599">
    <property type="entry name" value="MAPEPTIDASE"/>
</dbReference>
<name>H7ELK3_9SPIR</name>
<dbReference type="GO" id="GO:0070006">
    <property type="term" value="F:metalloaminopeptidase activity"/>
    <property type="evidence" value="ECO:0007669"/>
    <property type="project" value="UniProtKB-UniRule"/>
</dbReference>
<dbReference type="eggNOG" id="COG0024">
    <property type="taxonomic scope" value="Bacteria"/>
</dbReference>
<feature type="binding site" evidence="6">
    <location>
        <position position="169"/>
    </location>
    <ligand>
        <name>a divalent metal cation</name>
        <dbReference type="ChEBI" id="CHEBI:60240"/>
        <label>2</label>
        <note>catalytic</note>
    </ligand>
</feature>
<dbReference type="SUPFAM" id="SSF55920">
    <property type="entry name" value="Creatinase/aminopeptidase"/>
    <property type="match status" value="1"/>
</dbReference>
<evidence type="ECO:0000256" key="4">
    <source>
        <dbReference type="ARBA" id="ARBA00022723"/>
    </source>
</evidence>
<dbReference type="Pfam" id="PF00557">
    <property type="entry name" value="Peptidase_M24"/>
    <property type="match status" value="1"/>
</dbReference>
<feature type="binding site" evidence="6">
    <location>
        <position position="76"/>
    </location>
    <ligand>
        <name>substrate</name>
    </ligand>
</feature>
<keyword evidence="3 6" id="KW-0645">Protease</keyword>
<dbReference type="PANTHER" id="PTHR43330:SF27">
    <property type="entry name" value="METHIONINE AMINOPEPTIDASE"/>
    <property type="match status" value="1"/>
</dbReference>
<dbReference type="GO" id="GO:0006508">
    <property type="term" value="P:proteolysis"/>
    <property type="evidence" value="ECO:0007669"/>
    <property type="project" value="UniProtKB-KW"/>
</dbReference>
<keyword evidence="5 6" id="KW-0378">Hydrolase</keyword>
<dbReference type="GO" id="GO:0005829">
    <property type="term" value="C:cytosol"/>
    <property type="evidence" value="ECO:0007669"/>
    <property type="project" value="TreeGrafter"/>
</dbReference>
<dbReference type="EC" id="3.4.11.18" evidence="6 7"/>
<evidence type="ECO:0000256" key="2">
    <source>
        <dbReference type="ARBA" id="ARBA00022438"/>
    </source>
</evidence>
<comment type="caution">
    <text evidence="9">The sequence shown here is derived from an EMBL/GenBank/DDBJ whole genome shotgun (WGS) entry which is preliminary data.</text>
</comment>
<proteinExistence type="inferred from homology"/>
<dbReference type="GO" id="GO:0046872">
    <property type="term" value="F:metal ion binding"/>
    <property type="evidence" value="ECO:0007669"/>
    <property type="project" value="UniProtKB-UniRule"/>
</dbReference>
<dbReference type="InterPro" id="IPR002467">
    <property type="entry name" value="Pept_M24A_MAP1"/>
</dbReference>
<dbReference type="GO" id="GO:0004239">
    <property type="term" value="F:initiator methionyl aminopeptidase activity"/>
    <property type="evidence" value="ECO:0007669"/>
    <property type="project" value="UniProtKB-UniRule"/>
</dbReference>
<feature type="binding site" evidence="6">
    <location>
        <position position="233"/>
    </location>
    <ligand>
        <name>a divalent metal cation</name>
        <dbReference type="ChEBI" id="CHEBI:60240"/>
        <label>1</label>
    </ligand>
</feature>
<feature type="binding site" evidence="6">
    <location>
        <position position="176"/>
    </location>
    <ligand>
        <name>substrate</name>
    </ligand>
</feature>
<comment type="subunit">
    <text evidence="6">Monomer.</text>
</comment>
<dbReference type="InterPro" id="IPR000994">
    <property type="entry name" value="Pept_M24"/>
</dbReference>
<feature type="binding site" evidence="6">
    <location>
        <position position="233"/>
    </location>
    <ligand>
        <name>a divalent metal cation</name>
        <dbReference type="ChEBI" id="CHEBI:60240"/>
        <label>2</label>
        <note>catalytic</note>
    </ligand>
</feature>
<comment type="cofactor">
    <cofactor evidence="6">
        <name>Co(2+)</name>
        <dbReference type="ChEBI" id="CHEBI:48828"/>
    </cofactor>
    <cofactor evidence="6">
        <name>Zn(2+)</name>
        <dbReference type="ChEBI" id="CHEBI:29105"/>
    </cofactor>
    <cofactor evidence="6">
        <name>Mn(2+)</name>
        <dbReference type="ChEBI" id="CHEBI:29035"/>
    </cofactor>
    <cofactor evidence="6">
        <name>Fe(2+)</name>
        <dbReference type="ChEBI" id="CHEBI:29033"/>
    </cofactor>
    <text evidence="6">Binds 2 divalent metal cations per subunit. Has a high-affinity and a low affinity metal-binding site. The true nature of the physiological cofactor is under debate. The enzyme is active with cobalt, zinc, manganese or divalent iron ions. Most likely, methionine aminopeptidases function as mononuclear Fe(2+)-metalloproteases under physiological conditions, and the catalytically relevant metal-binding site has been assigned to the histidine-containing high-affinity site.</text>
</comment>
<evidence type="ECO:0000313" key="9">
    <source>
        <dbReference type="EMBL" id="EIC01544.1"/>
    </source>
</evidence>